<dbReference type="EMBL" id="JACXVP010000006">
    <property type="protein sequence ID" value="KAG5600943.1"/>
    <property type="molecule type" value="Genomic_DNA"/>
</dbReference>
<accession>A0A9J5YMJ1</accession>
<gene>
    <name evidence="1" type="ORF">H5410_032313</name>
</gene>
<dbReference type="AlphaFoldDB" id="A0A9J5YMJ1"/>
<dbReference type="OrthoDB" id="1922291at2759"/>
<dbReference type="Proteomes" id="UP000824120">
    <property type="component" value="Chromosome 6"/>
</dbReference>
<dbReference type="PANTHER" id="PTHR33879">
    <property type="entry name" value="17.6 KDA CLASS II HEAT SHOCK PROTEIN-RELATED"/>
    <property type="match status" value="1"/>
</dbReference>
<reference evidence="1 2" key="1">
    <citation type="submission" date="2020-09" db="EMBL/GenBank/DDBJ databases">
        <title>De no assembly of potato wild relative species, Solanum commersonii.</title>
        <authorList>
            <person name="Cho K."/>
        </authorList>
    </citation>
    <scope>NUCLEOTIDE SEQUENCE [LARGE SCALE GENOMIC DNA]</scope>
    <source>
        <strain evidence="1">LZ3.2</strain>
        <tissue evidence="1">Leaf</tissue>
    </source>
</reference>
<comment type="caution">
    <text evidence="1">The sequence shown here is derived from an EMBL/GenBank/DDBJ whole genome shotgun (WGS) entry which is preliminary data.</text>
</comment>
<proteinExistence type="predicted"/>
<keyword evidence="2" id="KW-1185">Reference proteome</keyword>
<organism evidence="1 2">
    <name type="scientific">Solanum commersonii</name>
    <name type="common">Commerson's wild potato</name>
    <name type="synonym">Commerson's nightshade</name>
    <dbReference type="NCBI Taxonomy" id="4109"/>
    <lineage>
        <taxon>Eukaryota</taxon>
        <taxon>Viridiplantae</taxon>
        <taxon>Streptophyta</taxon>
        <taxon>Embryophyta</taxon>
        <taxon>Tracheophyta</taxon>
        <taxon>Spermatophyta</taxon>
        <taxon>Magnoliopsida</taxon>
        <taxon>eudicotyledons</taxon>
        <taxon>Gunneridae</taxon>
        <taxon>Pentapetalae</taxon>
        <taxon>asterids</taxon>
        <taxon>lamiids</taxon>
        <taxon>Solanales</taxon>
        <taxon>Solanaceae</taxon>
        <taxon>Solanoideae</taxon>
        <taxon>Solaneae</taxon>
        <taxon>Solanum</taxon>
    </lineage>
</organism>
<evidence type="ECO:0000313" key="1">
    <source>
        <dbReference type="EMBL" id="KAG5600943.1"/>
    </source>
</evidence>
<dbReference type="PANTHER" id="PTHR33879:SF15">
    <property type="entry name" value="SHSP DOMAIN-CONTAINING PROTEIN"/>
    <property type="match status" value="1"/>
</dbReference>
<sequence>MQLSIFPSGVNRIPNCAIGILNLFNICLLSSYCFNPTIWQQHIPDSTMKKLRRLPHVFNYFREFPFCSDAYAAVEEKEGFYRFMEKIELEGDGDGQVRAKVVEIHPGVTKIVVRKGNGDGEDEQLNVGTGGIGFLLRQCRSWPRWYLWTESL</sequence>
<name>A0A9J5YMJ1_SOLCO</name>
<protein>
    <submittedName>
        <fullName evidence="1">Uncharacterized protein</fullName>
    </submittedName>
</protein>
<evidence type="ECO:0000313" key="2">
    <source>
        <dbReference type="Proteomes" id="UP000824120"/>
    </source>
</evidence>